<dbReference type="PROSITE" id="PS51257">
    <property type="entry name" value="PROKAR_LIPOPROTEIN"/>
    <property type="match status" value="1"/>
</dbReference>
<dbReference type="Proteomes" id="UP001163731">
    <property type="component" value="Unassembled WGS sequence"/>
</dbReference>
<comment type="caution">
    <text evidence="1">The sequence shown here is derived from an EMBL/GenBank/DDBJ whole genome shotgun (WGS) entry which is preliminary data.</text>
</comment>
<evidence type="ECO:0000313" key="2">
    <source>
        <dbReference type="Proteomes" id="UP001163731"/>
    </source>
</evidence>
<dbReference type="RefSeq" id="WP_264750248.1">
    <property type="nucleotide sequence ID" value="NZ_JAPDHW010000007.1"/>
</dbReference>
<sequence>MKILLVLALFSVVSCSGKEKAESFKQPDLTPKDTVAVKNRDHNFDILKFLLDKEIGSEKPEKVDYKNYSVSFDNDGDSYSVYFSKIATEDFNKDGIQDYIIERNSEGMLGGSANTESEIIYAIMGKDNKVQRKHTILTYAPFSYNTLDDIVYKDGILKADATQNSRTYYKPPQELESTELSFVYKNENVYEESYLSNCELAKWKDKKVLNNVSASFRTIEMHNYTEVLNEKLTTEDFECTVEVSGCDNLNLVAEGTYKTSDLSEKNIDSKRKQFLDFLVKNTSLSEDFKMVQNHYLTDDLSEEYIKKGFLSFKLFTDKGKGKVHFRLVLDKNTNSNQTENWEITTRKK</sequence>
<organism evidence="1 2">
    <name type="scientific">Chryseobacterium kimseyorum</name>
    <dbReference type="NCBI Taxonomy" id="2984028"/>
    <lineage>
        <taxon>Bacteria</taxon>
        <taxon>Pseudomonadati</taxon>
        <taxon>Bacteroidota</taxon>
        <taxon>Flavobacteriia</taxon>
        <taxon>Flavobacteriales</taxon>
        <taxon>Weeksellaceae</taxon>
        <taxon>Chryseobacterium group</taxon>
        <taxon>Chryseobacterium</taxon>
    </lineage>
</organism>
<proteinExistence type="predicted"/>
<name>A0ABT3HZ66_9FLAO</name>
<protein>
    <recommendedName>
        <fullName evidence="3">Lipoprotein</fullName>
    </recommendedName>
</protein>
<accession>A0ABT3HZ66</accession>
<gene>
    <name evidence="1" type="ORF">OMO38_11090</name>
</gene>
<evidence type="ECO:0008006" key="3">
    <source>
        <dbReference type="Google" id="ProtNLM"/>
    </source>
</evidence>
<keyword evidence="2" id="KW-1185">Reference proteome</keyword>
<evidence type="ECO:0000313" key="1">
    <source>
        <dbReference type="EMBL" id="MCW3169068.1"/>
    </source>
</evidence>
<reference evidence="1" key="1">
    <citation type="submission" date="2022-10" db="EMBL/GenBank/DDBJ databases">
        <title>Chryseobacterium babae sp. nov. isolated from the gut of the beetle Oryctes rhinoceros, and Chryseobacterium kimseyorum sp. nov., isolated from a stick insect rearing cage.</title>
        <authorList>
            <person name="Shelomi M."/>
            <person name="Han C.-J."/>
            <person name="Chen W.-M."/>
            <person name="Chen H.-K."/>
            <person name="Liaw S.-J."/>
            <person name="Muhle E."/>
            <person name="Clermont D."/>
        </authorList>
    </citation>
    <scope>NUCLEOTIDE SEQUENCE</scope>
    <source>
        <strain evidence="1">09-1422</strain>
    </source>
</reference>
<dbReference type="EMBL" id="JAPDHW010000007">
    <property type="protein sequence ID" value="MCW3169068.1"/>
    <property type="molecule type" value="Genomic_DNA"/>
</dbReference>